<keyword evidence="2" id="KW-0548">Nucleotidyltransferase</keyword>
<evidence type="ECO:0000256" key="1">
    <source>
        <dbReference type="ARBA" id="ARBA00022679"/>
    </source>
</evidence>
<accession>A0A538TXM4</accession>
<dbReference type="GO" id="GO:0006261">
    <property type="term" value="P:DNA-templated DNA replication"/>
    <property type="evidence" value="ECO:0007669"/>
    <property type="project" value="TreeGrafter"/>
</dbReference>
<gene>
    <name evidence="6" type="ORF">E6K78_01220</name>
</gene>
<dbReference type="PANTHER" id="PTHR34388:SF1">
    <property type="entry name" value="DNA POLYMERASE III SUBUNIT DELTA"/>
    <property type="match status" value="1"/>
</dbReference>
<dbReference type="InterPro" id="IPR005790">
    <property type="entry name" value="DNA_polIII_delta"/>
</dbReference>
<evidence type="ECO:0000256" key="4">
    <source>
        <dbReference type="ARBA" id="ARBA00022932"/>
    </source>
</evidence>
<reference evidence="6 7" key="1">
    <citation type="journal article" date="2019" name="Nat. Microbiol.">
        <title>Mediterranean grassland soil C-N compound turnover is dependent on rainfall and depth, and is mediated by genomically divergent microorganisms.</title>
        <authorList>
            <person name="Diamond S."/>
            <person name="Andeer P.F."/>
            <person name="Li Z."/>
            <person name="Crits-Christoph A."/>
            <person name="Burstein D."/>
            <person name="Anantharaman K."/>
            <person name="Lane K.R."/>
            <person name="Thomas B.C."/>
            <person name="Pan C."/>
            <person name="Northen T.R."/>
            <person name="Banfield J.F."/>
        </authorList>
    </citation>
    <scope>NUCLEOTIDE SEQUENCE [LARGE SCALE GENOMIC DNA]</scope>
    <source>
        <strain evidence="6">WS_8</strain>
    </source>
</reference>
<evidence type="ECO:0000256" key="2">
    <source>
        <dbReference type="ARBA" id="ARBA00022695"/>
    </source>
</evidence>
<dbReference type="EMBL" id="VBOY01000010">
    <property type="protein sequence ID" value="TMQ68394.1"/>
    <property type="molecule type" value="Genomic_DNA"/>
</dbReference>
<proteinExistence type="predicted"/>
<keyword evidence="1" id="KW-0808">Transferase</keyword>
<dbReference type="AlphaFoldDB" id="A0A538TXM4"/>
<dbReference type="InterPro" id="IPR027417">
    <property type="entry name" value="P-loop_NTPase"/>
</dbReference>
<comment type="caution">
    <text evidence="6">The sequence shown here is derived from an EMBL/GenBank/DDBJ whole genome shotgun (WGS) entry which is preliminary data.</text>
</comment>
<keyword evidence="3" id="KW-0235">DNA replication</keyword>
<evidence type="ECO:0008006" key="8">
    <source>
        <dbReference type="Google" id="ProtNLM"/>
    </source>
</evidence>
<evidence type="ECO:0000313" key="6">
    <source>
        <dbReference type="EMBL" id="TMQ68394.1"/>
    </source>
</evidence>
<dbReference type="PANTHER" id="PTHR34388">
    <property type="entry name" value="DNA POLYMERASE III SUBUNIT DELTA"/>
    <property type="match status" value="1"/>
</dbReference>
<dbReference type="GO" id="GO:0003677">
    <property type="term" value="F:DNA binding"/>
    <property type="evidence" value="ECO:0007669"/>
    <property type="project" value="InterPro"/>
</dbReference>
<sequence>MPATLYLEGPEESIKAALLVELRHRWAEGCPEAPAARVFRAAESGVDEILATFHGASLFTPRELSIVLDVEDLGRSERKVAALAEGLARPAGSSSLVLVERASEAPRKSLEPLRTACQVITSATPPTRRDLFAWGERRAARERVAVERAVLEQLVDACEGDPAVFFNELEKLFTWVGAGGRITEPDLAASLRPVAGADLAEYLAAVALGQPALAAQRLGRVLAAGASEGTLLFALSNLVGGALGGWARHREASDALRRRASPRDLARMLDALYRAEAAWKRGRADSVAVLEQATRVAASPPPRRENVARPAAT</sequence>
<organism evidence="6 7">
    <name type="scientific">Eiseniibacteriota bacterium</name>
    <dbReference type="NCBI Taxonomy" id="2212470"/>
    <lineage>
        <taxon>Bacteria</taxon>
        <taxon>Candidatus Eiseniibacteriota</taxon>
    </lineage>
</organism>
<name>A0A538TXM4_UNCEI</name>
<protein>
    <recommendedName>
        <fullName evidence="8">DNA polymerase III subunit delta</fullName>
    </recommendedName>
</protein>
<dbReference type="GO" id="GO:0009360">
    <property type="term" value="C:DNA polymerase III complex"/>
    <property type="evidence" value="ECO:0007669"/>
    <property type="project" value="TreeGrafter"/>
</dbReference>
<evidence type="ECO:0000256" key="5">
    <source>
        <dbReference type="SAM" id="MobiDB-lite"/>
    </source>
</evidence>
<evidence type="ECO:0000313" key="7">
    <source>
        <dbReference type="Proteomes" id="UP000316609"/>
    </source>
</evidence>
<keyword evidence="4" id="KW-0239">DNA-directed DNA polymerase</keyword>
<dbReference type="Proteomes" id="UP000316609">
    <property type="component" value="Unassembled WGS sequence"/>
</dbReference>
<dbReference type="SUPFAM" id="SSF52540">
    <property type="entry name" value="P-loop containing nucleoside triphosphate hydrolases"/>
    <property type="match status" value="1"/>
</dbReference>
<feature type="region of interest" description="Disordered" evidence="5">
    <location>
        <begin position="293"/>
        <end position="313"/>
    </location>
</feature>
<dbReference type="GO" id="GO:0003887">
    <property type="term" value="F:DNA-directed DNA polymerase activity"/>
    <property type="evidence" value="ECO:0007669"/>
    <property type="project" value="UniProtKB-KW"/>
</dbReference>
<dbReference type="Gene3D" id="1.10.8.60">
    <property type="match status" value="1"/>
</dbReference>
<dbReference type="Gene3D" id="3.40.50.300">
    <property type="entry name" value="P-loop containing nucleotide triphosphate hydrolases"/>
    <property type="match status" value="1"/>
</dbReference>
<evidence type="ECO:0000256" key="3">
    <source>
        <dbReference type="ARBA" id="ARBA00022705"/>
    </source>
</evidence>